<accession>A0A4P9YEX0</accession>
<proteinExistence type="predicted"/>
<feature type="non-terminal residue" evidence="1">
    <location>
        <position position="440"/>
    </location>
</feature>
<gene>
    <name evidence="1" type="ORF">ROZALSC1DRAFT_31326</name>
</gene>
<reference evidence="2" key="1">
    <citation type="journal article" date="2018" name="Nat. Microbiol.">
        <title>Leveraging single-cell genomics to expand the fungal tree of life.</title>
        <authorList>
            <person name="Ahrendt S.R."/>
            <person name="Quandt C.A."/>
            <person name="Ciobanu D."/>
            <person name="Clum A."/>
            <person name="Salamov A."/>
            <person name="Andreopoulos B."/>
            <person name="Cheng J.F."/>
            <person name="Woyke T."/>
            <person name="Pelin A."/>
            <person name="Henrissat B."/>
            <person name="Reynolds N.K."/>
            <person name="Benny G.L."/>
            <person name="Smith M.E."/>
            <person name="James T.Y."/>
            <person name="Grigoriev I.V."/>
        </authorList>
    </citation>
    <scope>NUCLEOTIDE SEQUENCE [LARGE SCALE GENOMIC DNA]</scope>
    <source>
        <strain evidence="2">CSF55</strain>
    </source>
</reference>
<dbReference type="AlphaFoldDB" id="A0A4P9YEX0"/>
<evidence type="ECO:0000313" key="1">
    <source>
        <dbReference type="EMBL" id="RKP16820.1"/>
    </source>
</evidence>
<protein>
    <submittedName>
        <fullName evidence="1">Uncharacterized protein</fullName>
    </submittedName>
</protein>
<dbReference type="EMBL" id="ML006215">
    <property type="protein sequence ID" value="RKP16820.1"/>
    <property type="molecule type" value="Genomic_DNA"/>
</dbReference>
<organism evidence="1 2">
    <name type="scientific">Rozella allomycis (strain CSF55)</name>
    <dbReference type="NCBI Taxonomy" id="988480"/>
    <lineage>
        <taxon>Eukaryota</taxon>
        <taxon>Fungi</taxon>
        <taxon>Fungi incertae sedis</taxon>
        <taxon>Cryptomycota</taxon>
        <taxon>Cryptomycota incertae sedis</taxon>
        <taxon>Rozella</taxon>
    </lineage>
</organism>
<evidence type="ECO:0000313" key="2">
    <source>
        <dbReference type="Proteomes" id="UP000281549"/>
    </source>
</evidence>
<dbReference type="Proteomes" id="UP000281549">
    <property type="component" value="Unassembled WGS sequence"/>
</dbReference>
<name>A0A4P9YEX0_ROZAC</name>
<sequence>MLFLLAFLASLAEAIKQSFKSRRSQKNNFSSVANRGHSIYGEIEIGQVFNKKNLEDLLFFIDINVNSLLSESDMREMHLMVFRKIDRLPFKLSDSMIHDHAVFALKTFNKPEETCICCHYGYPHIQKGTYFYKVLMGKNECDRKIYVSKESDITAAVTFWLRENFPRPTNKRKVHHCKLLDLKTAVIWKTGATKTDEFCIYCAFSNAYNSETIPWHQLQLPGKLNMTPEKTLPEHSITTKTIGPDNTTASLDNMTDEYESSVGQIVSDEEISSLNSDRVTLHMKFRKLETRVDYMYEESLFATVMKFSKRQWMLNIVHDVEPYGRLYSLTHHKHEFIKLHNLLKSFGEHWKVLPIKHPSLRPYQVEFNILSFANTETQSCSKARPLKMSPENSPYEERGSFLRIFSQENSSMMALNALVIFEATTSPVAWDTSALQNPTN</sequence>